<comment type="caution">
    <text evidence="4">The sequence shown here is derived from an EMBL/GenBank/DDBJ whole genome shotgun (WGS) entry which is preliminary data.</text>
</comment>
<reference evidence="4" key="2">
    <citation type="submission" date="2020-09" db="EMBL/GenBank/DDBJ databases">
        <authorList>
            <person name="Sun Q."/>
            <person name="Ohkuma M."/>
        </authorList>
    </citation>
    <scope>NUCLEOTIDE SEQUENCE</scope>
    <source>
        <strain evidence="4">JCM 5016</strain>
    </source>
</reference>
<evidence type="ECO:0000256" key="2">
    <source>
        <dbReference type="SAM" id="Phobius"/>
    </source>
</evidence>
<feature type="compositionally biased region" description="Pro residues" evidence="1">
    <location>
        <begin position="102"/>
        <end position="112"/>
    </location>
</feature>
<evidence type="ECO:0000313" key="4">
    <source>
        <dbReference type="EMBL" id="GHA02446.1"/>
    </source>
</evidence>
<organism evidence="4 5">
    <name type="scientific">Streptomyces echinoruber</name>
    <dbReference type="NCBI Taxonomy" id="68898"/>
    <lineage>
        <taxon>Bacteria</taxon>
        <taxon>Bacillati</taxon>
        <taxon>Actinomycetota</taxon>
        <taxon>Actinomycetes</taxon>
        <taxon>Kitasatosporales</taxon>
        <taxon>Streptomycetaceae</taxon>
        <taxon>Streptomyces</taxon>
    </lineage>
</organism>
<evidence type="ECO:0000313" key="5">
    <source>
        <dbReference type="Proteomes" id="UP000623010"/>
    </source>
</evidence>
<dbReference type="InterPro" id="IPR010982">
    <property type="entry name" value="Lambda_DNA-bd_dom_sf"/>
</dbReference>
<feature type="transmembrane region" description="Helical" evidence="2">
    <location>
        <begin position="139"/>
        <end position="157"/>
    </location>
</feature>
<keyword evidence="2" id="KW-0472">Membrane</keyword>
<dbReference type="CDD" id="cd00093">
    <property type="entry name" value="HTH_XRE"/>
    <property type="match status" value="1"/>
</dbReference>
<protein>
    <recommendedName>
        <fullName evidence="3">HTH cro/C1-type domain-containing protein</fullName>
    </recommendedName>
</protein>
<dbReference type="Proteomes" id="UP000623010">
    <property type="component" value="Unassembled WGS sequence"/>
</dbReference>
<proteinExistence type="predicted"/>
<dbReference type="Gene3D" id="1.10.260.40">
    <property type="entry name" value="lambda repressor-like DNA-binding domains"/>
    <property type="match status" value="1"/>
</dbReference>
<feature type="region of interest" description="Disordered" evidence="1">
    <location>
        <begin position="162"/>
        <end position="205"/>
    </location>
</feature>
<name>A0A918RL85_9ACTN</name>
<dbReference type="SMART" id="SM00530">
    <property type="entry name" value="HTH_XRE"/>
    <property type="match status" value="1"/>
</dbReference>
<keyword evidence="5" id="KW-1185">Reference proteome</keyword>
<feature type="domain" description="HTH cro/C1-type" evidence="3">
    <location>
        <begin position="23"/>
        <end position="77"/>
    </location>
</feature>
<feature type="compositionally biased region" description="Low complexity" evidence="1">
    <location>
        <begin position="170"/>
        <end position="183"/>
    </location>
</feature>
<dbReference type="GO" id="GO:0003677">
    <property type="term" value="F:DNA binding"/>
    <property type="evidence" value="ECO:0007669"/>
    <property type="project" value="InterPro"/>
</dbReference>
<feature type="region of interest" description="Disordered" evidence="1">
    <location>
        <begin position="90"/>
        <end position="132"/>
    </location>
</feature>
<sequence length="205" mass="21971">MAGTRRAPVTGGSAANTQFALRLRKLRDDSGLTLRELARRSGYSVGTLSTAESGRRVPSWEVVSAIVQSCGQDPAQWRQLWEVARTLERTGGGASAPAGPVQEPPRPDPQPDPQREQLPREEPRPEEPRPAPRRRRLRWVALAVAAALVAALAVALLPRGTGHRATTADRSPTPSAPRTRPPAVDGTDPYSDGCKPTGALSTPCR</sequence>
<dbReference type="EMBL" id="BMWH01000021">
    <property type="protein sequence ID" value="GHA02446.1"/>
    <property type="molecule type" value="Genomic_DNA"/>
</dbReference>
<dbReference type="InterPro" id="IPR001387">
    <property type="entry name" value="Cro/C1-type_HTH"/>
</dbReference>
<keyword evidence="2" id="KW-0812">Transmembrane</keyword>
<reference evidence="4" key="1">
    <citation type="journal article" date="2014" name="Int. J. Syst. Evol. Microbiol.">
        <title>Complete genome sequence of Corynebacterium casei LMG S-19264T (=DSM 44701T), isolated from a smear-ripened cheese.</title>
        <authorList>
            <consortium name="US DOE Joint Genome Institute (JGI-PGF)"/>
            <person name="Walter F."/>
            <person name="Albersmeier A."/>
            <person name="Kalinowski J."/>
            <person name="Ruckert C."/>
        </authorList>
    </citation>
    <scope>NUCLEOTIDE SEQUENCE</scope>
    <source>
        <strain evidence="4">JCM 5016</strain>
    </source>
</reference>
<gene>
    <name evidence="4" type="ORF">GCM10010389_47350</name>
</gene>
<dbReference type="AlphaFoldDB" id="A0A918RL85"/>
<dbReference type="Pfam" id="PF13560">
    <property type="entry name" value="HTH_31"/>
    <property type="match status" value="1"/>
</dbReference>
<evidence type="ECO:0000259" key="3">
    <source>
        <dbReference type="PROSITE" id="PS50943"/>
    </source>
</evidence>
<evidence type="ECO:0000256" key="1">
    <source>
        <dbReference type="SAM" id="MobiDB-lite"/>
    </source>
</evidence>
<dbReference type="SUPFAM" id="SSF47413">
    <property type="entry name" value="lambda repressor-like DNA-binding domains"/>
    <property type="match status" value="1"/>
</dbReference>
<keyword evidence="2" id="KW-1133">Transmembrane helix</keyword>
<feature type="compositionally biased region" description="Basic and acidic residues" evidence="1">
    <location>
        <begin position="113"/>
        <end position="130"/>
    </location>
</feature>
<dbReference type="PROSITE" id="PS50943">
    <property type="entry name" value="HTH_CROC1"/>
    <property type="match status" value="1"/>
</dbReference>
<accession>A0A918RL85</accession>